<evidence type="ECO:0000313" key="2">
    <source>
        <dbReference type="EMBL" id="AHZ62704.1"/>
    </source>
</evidence>
<dbReference type="GO" id="GO:0005829">
    <property type="term" value="C:cytosol"/>
    <property type="evidence" value="ECO:0007669"/>
    <property type="project" value="TreeGrafter"/>
</dbReference>
<feature type="domain" description="Glutamine amidotransferase" evidence="1">
    <location>
        <begin position="25"/>
        <end position="177"/>
    </location>
</feature>
<dbReference type="InterPro" id="IPR044992">
    <property type="entry name" value="ChyE-like"/>
</dbReference>
<dbReference type="PANTHER" id="PTHR42695">
    <property type="entry name" value="GLUTAMINE AMIDOTRANSFERASE YLR126C-RELATED"/>
    <property type="match status" value="1"/>
</dbReference>
<dbReference type="Pfam" id="PF00117">
    <property type="entry name" value="GATase"/>
    <property type="match status" value="1"/>
</dbReference>
<keyword evidence="2" id="KW-0315">Glutamine amidotransferase</keyword>
<reference evidence="2" key="1">
    <citation type="submission" date="2014-02" db="EMBL/GenBank/DDBJ databases">
        <authorList>
            <person name="Li C."/>
        </authorList>
    </citation>
    <scope>NUCLEOTIDE SEQUENCE</scope>
    <source>
        <strain evidence="2">E2</strain>
    </source>
</reference>
<dbReference type="PROSITE" id="PS51273">
    <property type="entry name" value="GATASE_TYPE_1"/>
    <property type="match status" value="1"/>
</dbReference>
<dbReference type="GO" id="GO:0016740">
    <property type="term" value="F:transferase activity"/>
    <property type="evidence" value="ECO:0007669"/>
    <property type="project" value="UniProtKB-KW"/>
</dbReference>
<dbReference type="PANTHER" id="PTHR42695:SF5">
    <property type="entry name" value="GLUTAMINE AMIDOTRANSFERASE YLR126C-RELATED"/>
    <property type="match status" value="1"/>
</dbReference>
<organism evidence="2">
    <name type="scientific">Rhodococcus sp. E2</name>
    <dbReference type="NCBI Taxonomy" id="1104288"/>
    <lineage>
        <taxon>Bacteria</taxon>
        <taxon>Bacillati</taxon>
        <taxon>Actinomycetota</taxon>
        <taxon>Actinomycetes</taxon>
        <taxon>Mycobacteriales</taxon>
        <taxon>Nocardiaceae</taxon>
        <taxon>Rhodococcus</taxon>
    </lineage>
</organism>
<accession>A0A059U8L4</accession>
<dbReference type="CDD" id="cd01741">
    <property type="entry name" value="GATase1_1"/>
    <property type="match status" value="1"/>
</dbReference>
<dbReference type="InterPro" id="IPR029062">
    <property type="entry name" value="Class_I_gatase-like"/>
</dbReference>
<dbReference type="SUPFAM" id="SSF52317">
    <property type="entry name" value="Class I glutamine amidotransferase-like"/>
    <property type="match status" value="1"/>
</dbReference>
<protein>
    <submittedName>
        <fullName evidence="2">Glutamine amidotransferase</fullName>
    </submittedName>
</protein>
<proteinExistence type="predicted"/>
<dbReference type="Gene3D" id="3.40.50.880">
    <property type="match status" value="1"/>
</dbReference>
<dbReference type="AlphaFoldDB" id="A0A059U8L4"/>
<keyword evidence="2" id="KW-0808">Transferase</keyword>
<dbReference type="InterPro" id="IPR017926">
    <property type="entry name" value="GATASE"/>
</dbReference>
<dbReference type="EMBL" id="KJ473713">
    <property type="protein sequence ID" value="AHZ62704.1"/>
    <property type="molecule type" value="Genomic_DNA"/>
</dbReference>
<sequence length="238" mass="26319">MSGRVLAIVHGIEEEYRRDALGTLLPALQRRGFDVVVRCMDDDTSNLPHPSELSMILVMGSHDSVYDESLEWVDRERRYLRTAIDSEIPIFGVCFGAQILACLVGGSVALSKYPEHGLTTVQTTDPDFVGAGPWLEFHHDTITVPDDVRVIAKNNAGVQAFTYGPHLGVQFHPEASPEWLTAWSSSVPDLELYLGSHGVELEKFARDIAMNSATAARDCDLLLDRFLNRAGVFHSQPV</sequence>
<evidence type="ECO:0000259" key="1">
    <source>
        <dbReference type="Pfam" id="PF00117"/>
    </source>
</evidence>
<name>A0A059U8L4_9NOCA</name>